<keyword evidence="2" id="KW-1185">Reference proteome</keyword>
<organism evidence="1 2">
    <name type="scientific">Letharia lupina</name>
    <dbReference type="NCBI Taxonomy" id="560253"/>
    <lineage>
        <taxon>Eukaryota</taxon>
        <taxon>Fungi</taxon>
        <taxon>Dikarya</taxon>
        <taxon>Ascomycota</taxon>
        <taxon>Pezizomycotina</taxon>
        <taxon>Lecanoromycetes</taxon>
        <taxon>OSLEUM clade</taxon>
        <taxon>Lecanoromycetidae</taxon>
        <taxon>Lecanorales</taxon>
        <taxon>Lecanorineae</taxon>
        <taxon>Parmeliaceae</taxon>
        <taxon>Letharia</taxon>
    </lineage>
</organism>
<gene>
    <name evidence="1" type="ORF">HO133_001271</name>
</gene>
<dbReference type="RefSeq" id="XP_037151620.1">
    <property type="nucleotide sequence ID" value="XM_037292201.1"/>
</dbReference>
<evidence type="ECO:0000313" key="1">
    <source>
        <dbReference type="EMBL" id="KAF6222185.1"/>
    </source>
</evidence>
<dbReference type="EMBL" id="JACCJB010000012">
    <property type="protein sequence ID" value="KAF6222185.1"/>
    <property type="molecule type" value="Genomic_DNA"/>
</dbReference>
<sequence length="276" mass="32615">MAKPLTAMQAALQDPKHLRGCAEEYHYEAQRRSWLRPFIIQNISPCSEMLEVPNQSHKRVAKTIAQLDPDDCRQFCWKDCPIYCNTSVNAIVHVEILEFVYREWFPHRDRERDISFDSFFGKFMRFYPPVDMAEVVSFHQRLCERLAMLESDVLAPEYTKPHPKHGHVRERGLFKLRETFCNLFIVADHKDWRERGVLLVCKDEETATAHGINETKEEDLSREKSLEVEDMRSACVFRMSVKRAMQAVVFRDGDRGRRRREYNEAFEEYLGSEDES</sequence>
<dbReference type="GeneID" id="59329687"/>
<accession>A0A8H6FBE9</accession>
<protein>
    <submittedName>
        <fullName evidence="1">Uncharacterized protein</fullName>
    </submittedName>
</protein>
<name>A0A8H6FBE9_9LECA</name>
<proteinExistence type="predicted"/>
<comment type="caution">
    <text evidence="1">The sequence shown here is derived from an EMBL/GenBank/DDBJ whole genome shotgun (WGS) entry which is preliminary data.</text>
</comment>
<evidence type="ECO:0000313" key="2">
    <source>
        <dbReference type="Proteomes" id="UP000593566"/>
    </source>
</evidence>
<dbReference type="AlphaFoldDB" id="A0A8H6FBE9"/>
<reference evidence="1 2" key="1">
    <citation type="journal article" date="2020" name="Genomics">
        <title>Complete, high-quality genomes from long-read metagenomic sequencing of two wolf lichen thalli reveals enigmatic genome architecture.</title>
        <authorList>
            <person name="McKenzie S.K."/>
            <person name="Walston R.F."/>
            <person name="Allen J.L."/>
        </authorList>
    </citation>
    <scope>NUCLEOTIDE SEQUENCE [LARGE SCALE GENOMIC DNA]</scope>
    <source>
        <strain evidence="1">WasteWater1</strain>
    </source>
</reference>
<dbReference type="Proteomes" id="UP000593566">
    <property type="component" value="Unassembled WGS sequence"/>
</dbReference>